<dbReference type="Proteomes" id="UP001497045">
    <property type="component" value="Unassembled WGS sequence"/>
</dbReference>
<dbReference type="GO" id="GO:0016874">
    <property type="term" value="F:ligase activity"/>
    <property type="evidence" value="ECO:0007669"/>
    <property type="project" value="UniProtKB-KW"/>
</dbReference>
<keyword evidence="2" id="KW-1185">Reference proteome</keyword>
<dbReference type="RefSeq" id="WP_341672534.1">
    <property type="nucleotide sequence ID" value="NZ_JBBYHV010000001.1"/>
</dbReference>
<organism evidence="1 2">
    <name type="scientific">Aurantiacibacter gilvus</name>
    <dbReference type="NCBI Taxonomy" id="3139141"/>
    <lineage>
        <taxon>Bacteria</taxon>
        <taxon>Pseudomonadati</taxon>
        <taxon>Pseudomonadota</taxon>
        <taxon>Alphaproteobacteria</taxon>
        <taxon>Sphingomonadales</taxon>
        <taxon>Erythrobacteraceae</taxon>
        <taxon>Aurantiacibacter</taxon>
    </lineage>
</organism>
<evidence type="ECO:0000313" key="2">
    <source>
        <dbReference type="Proteomes" id="UP001497045"/>
    </source>
</evidence>
<dbReference type="Pfam" id="PF13563">
    <property type="entry name" value="2_5_RNA_ligase2"/>
    <property type="match status" value="1"/>
</dbReference>
<accession>A0ABU9ICY6</accession>
<dbReference type="SUPFAM" id="SSF55144">
    <property type="entry name" value="LigT-like"/>
    <property type="match status" value="1"/>
</dbReference>
<dbReference type="Gene3D" id="3.90.1140.10">
    <property type="entry name" value="Cyclic phosphodiesterase"/>
    <property type="match status" value="1"/>
</dbReference>
<gene>
    <name evidence="1" type="ORF">AAEO60_04975</name>
</gene>
<dbReference type="InterPro" id="IPR009097">
    <property type="entry name" value="Cyclic_Pdiesterase"/>
</dbReference>
<comment type="caution">
    <text evidence="1">The sequence shown here is derived from an EMBL/GenBank/DDBJ whole genome shotgun (WGS) entry which is preliminary data.</text>
</comment>
<reference evidence="1 2" key="1">
    <citation type="submission" date="2024-04" db="EMBL/GenBank/DDBJ databases">
        <title>Aurantiacibacter sp. DGU6 16S ribosomal RNA gene Genome sequencing and assembly.</title>
        <authorList>
            <person name="Park S."/>
        </authorList>
    </citation>
    <scope>NUCLEOTIDE SEQUENCE [LARGE SCALE GENOMIC DNA]</scope>
    <source>
        <strain evidence="1 2">DGU6</strain>
    </source>
</reference>
<sequence>MMTNAPLIVTAELPEDIYSWATQLRTDHFPPERNFLKAHVTLFHALPPSSEAEVRQCLAAMARDHAPVDVRLTGLMKLGKGTALRLESEGMLALWHDLADRFHGLTTPQDEHPPRLHITIQNKVSIEEAKALQAELEPRVLLRDFAFRGLGLHYYRGGPWERVASFAFRKSR</sequence>
<name>A0ABU9ICY6_9SPHN</name>
<proteinExistence type="predicted"/>
<protein>
    <submittedName>
        <fullName evidence="1">2'-5' RNA ligase family protein</fullName>
    </submittedName>
</protein>
<dbReference type="EMBL" id="JBBYHV010000001">
    <property type="protein sequence ID" value="MEL1250017.1"/>
    <property type="molecule type" value="Genomic_DNA"/>
</dbReference>
<keyword evidence="1" id="KW-0436">Ligase</keyword>
<evidence type="ECO:0000313" key="1">
    <source>
        <dbReference type="EMBL" id="MEL1250017.1"/>
    </source>
</evidence>